<keyword evidence="6 10" id="KW-0067">ATP-binding</keyword>
<dbReference type="PANTHER" id="PTHR43790">
    <property type="entry name" value="CARBOHYDRATE TRANSPORT ATP-BINDING PROTEIN MG119-RELATED"/>
    <property type="match status" value="1"/>
</dbReference>
<evidence type="ECO:0000256" key="2">
    <source>
        <dbReference type="ARBA" id="ARBA00022475"/>
    </source>
</evidence>
<dbReference type="PROSITE" id="PS00211">
    <property type="entry name" value="ABC_TRANSPORTER_1"/>
    <property type="match status" value="1"/>
</dbReference>
<keyword evidence="5" id="KW-0547">Nucleotide-binding</keyword>
<dbReference type="InterPro" id="IPR017871">
    <property type="entry name" value="ABC_transporter-like_CS"/>
</dbReference>
<organism evidence="10 11">
    <name type="scientific">Mycoplasmoides fastidiosum</name>
    <dbReference type="NCBI Taxonomy" id="92758"/>
    <lineage>
        <taxon>Bacteria</taxon>
        <taxon>Bacillati</taxon>
        <taxon>Mycoplasmatota</taxon>
        <taxon>Mycoplasmoidales</taxon>
        <taxon>Mycoplasmoidaceae</taxon>
        <taxon>Mycoplasmoides</taxon>
    </lineage>
</organism>
<evidence type="ECO:0000256" key="4">
    <source>
        <dbReference type="ARBA" id="ARBA00022737"/>
    </source>
</evidence>
<evidence type="ECO:0000313" key="11">
    <source>
        <dbReference type="Proteomes" id="UP001240643"/>
    </source>
</evidence>
<keyword evidence="1" id="KW-0813">Transport</keyword>
<gene>
    <name evidence="10" type="ORF">J2Z62_000547</name>
</gene>
<keyword evidence="7" id="KW-1278">Translocase</keyword>
<dbReference type="PROSITE" id="PS50893">
    <property type="entry name" value="ABC_TRANSPORTER_2"/>
    <property type="match status" value="2"/>
</dbReference>
<dbReference type="PANTHER" id="PTHR43790:SF3">
    <property type="entry name" value="D-ALLOSE IMPORT ATP-BINDING PROTEIN ALSA-RELATED"/>
    <property type="match status" value="1"/>
</dbReference>
<dbReference type="Proteomes" id="UP001240643">
    <property type="component" value="Unassembled WGS sequence"/>
</dbReference>
<feature type="domain" description="ABC transporter" evidence="9">
    <location>
        <begin position="15"/>
        <end position="251"/>
    </location>
</feature>
<dbReference type="CDD" id="cd03215">
    <property type="entry name" value="ABC_Carb_Monos_II"/>
    <property type="match status" value="1"/>
</dbReference>
<name>A0ABU0LZK7_9BACT</name>
<dbReference type="GO" id="GO:0005524">
    <property type="term" value="F:ATP binding"/>
    <property type="evidence" value="ECO:0007669"/>
    <property type="project" value="UniProtKB-KW"/>
</dbReference>
<keyword evidence="4" id="KW-0677">Repeat</keyword>
<dbReference type="InterPro" id="IPR027417">
    <property type="entry name" value="P-loop_NTPase"/>
</dbReference>
<protein>
    <submittedName>
        <fullName evidence="10">Ribose transport system ATP-binding protein</fullName>
    </submittedName>
</protein>
<evidence type="ECO:0000313" key="10">
    <source>
        <dbReference type="EMBL" id="MDQ0514109.1"/>
    </source>
</evidence>
<dbReference type="InterPro" id="IPR050107">
    <property type="entry name" value="ABC_carbohydrate_import_ATPase"/>
</dbReference>
<dbReference type="SMART" id="SM00382">
    <property type="entry name" value="AAA"/>
    <property type="match status" value="2"/>
</dbReference>
<comment type="caution">
    <text evidence="10">The sequence shown here is derived from an EMBL/GenBank/DDBJ whole genome shotgun (WGS) entry which is preliminary data.</text>
</comment>
<evidence type="ECO:0000256" key="3">
    <source>
        <dbReference type="ARBA" id="ARBA00022597"/>
    </source>
</evidence>
<evidence type="ECO:0000256" key="5">
    <source>
        <dbReference type="ARBA" id="ARBA00022741"/>
    </source>
</evidence>
<dbReference type="CDD" id="cd03216">
    <property type="entry name" value="ABC_Carb_Monos_I"/>
    <property type="match status" value="1"/>
</dbReference>
<evidence type="ECO:0000256" key="8">
    <source>
        <dbReference type="ARBA" id="ARBA00023136"/>
    </source>
</evidence>
<keyword evidence="8" id="KW-0472">Membrane</keyword>
<keyword evidence="3" id="KW-0762">Sugar transport</keyword>
<keyword evidence="11" id="KW-1185">Reference proteome</keyword>
<evidence type="ECO:0000259" key="9">
    <source>
        <dbReference type="PROSITE" id="PS50893"/>
    </source>
</evidence>
<dbReference type="EMBL" id="JAUSWO010000001">
    <property type="protein sequence ID" value="MDQ0514109.1"/>
    <property type="molecule type" value="Genomic_DNA"/>
</dbReference>
<dbReference type="Gene3D" id="3.40.50.300">
    <property type="entry name" value="P-loop containing nucleotide triphosphate hydrolases"/>
    <property type="match status" value="2"/>
</dbReference>
<dbReference type="InterPro" id="IPR003439">
    <property type="entry name" value="ABC_transporter-like_ATP-bd"/>
</dbReference>
<dbReference type="Pfam" id="PF00005">
    <property type="entry name" value="ABC_tran"/>
    <property type="match status" value="2"/>
</dbReference>
<evidence type="ECO:0000256" key="7">
    <source>
        <dbReference type="ARBA" id="ARBA00022967"/>
    </source>
</evidence>
<evidence type="ECO:0000256" key="1">
    <source>
        <dbReference type="ARBA" id="ARBA00022448"/>
    </source>
</evidence>
<dbReference type="InterPro" id="IPR003593">
    <property type="entry name" value="AAA+_ATPase"/>
</dbReference>
<proteinExistence type="predicted"/>
<accession>A0ABU0LZK7</accession>
<feature type="domain" description="ABC transporter" evidence="9">
    <location>
        <begin position="261"/>
        <end position="506"/>
    </location>
</feature>
<dbReference type="SUPFAM" id="SSF52540">
    <property type="entry name" value="P-loop containing nucleoside triphosphate hydrolases"/>
    <property type="match status" value="2"/>
</dbReference>
<dbReference type="RefSeq" id="WP_256547202.1">
    <property type="nucleotide sequence ID" value="NZ_CP101809.1"/>
</dbReference>
<reference evidence="10" key="1">
    <citation type="submission" date="2023-07" db="EMBL/GenBank/DDBJ databases">
        <title>Genomic Encyclopedia of Type Strains, Phase IV (KMG-IV): sequencing the most valuable type-strain genomes for metagenomic binning, comparative biology and taxonomic classification.</title>
        <authorList>
            <person name="Goeker M."/>
        </authorList>
    </citation>
    <scope>NUCLEOTIDE SEQUENCE [LARGE SCALE GENOMIC DNA]</scope>
    <source>
        <strain evidence="10">DSM 21204</strain>
    </source>
</reference>
<evidence type="ECO:0000256" key="6">
    <source>
        <dbReference type="ARBA" id="ARBA00022840"/>
    </source>
</evidence>
<keyword evidence="2" id="KW-1003">Cell membrane</keyword>
<sequence>MNDWASESDLSREILACENVSISFNNVPVLRNMQIKLYSHQAVAIVGENGAGKSTLTKILTGIYKPELGSIYHKGRIASFHSIKNSKKKFKIAIVHQEQNLCEQLSVAQNIFLGNEKRVNGFLSSHLTNTAAKHFLELLNADFSETTLVKNLTVSQRQFVEIAKALSEEPEIIIFDEPTSVLTNRDTEKLFEIVTNLKQQGIAVVWITHRMEEIERICEQVLIIKDGNYVVQKPFKAFQGIDEIVNLMVGRELENRYPPKVQTTSSHAQTFEIKNLNSLDNHNINLVLRSGEICCLYGLVGSGRSELAQTIFGAKPYISGDFWLNNQKYLPRSPKFALKNKIFYLSEDRKQFGLNVKKNIEFNINLANLSQIQRAGFLSAYLSKETANKFIKDLSIKAYAPTQPVDDLSGGNQQKVAIAKGLNTWPELIIFDEPTRGVDVGARKDIYEIINKLKQDNKIVLVISSDLPEVIGIADRVVTFFEGKITNELIGREINESSIIKNALSL</sequence>